<organism evidence="6 7">
    <name type="scientific">Emiliania huxleyi (strain CCMP1516)</name>
    <dbReference type="NCBI Taxonomy" id="280463"/>
    <lineage>
        <taxon>Eukaryota</taxon>
        <taxon>Haptista</taxon>
        <taxon>Haptophyta</taxon>
        <taxon>Prymnesiophyceae</taxon>
        <taxon>Isochrysidales</taxon>
        <taxon>Noelaerhabdaceae</taxon>
        <taxon>Emiliania</taxon>
    </lineage>
</organism>
<dbReference type="HOGENOM" id="CLU_971259_0_0_1"/>
<dbReference type="GeneID" id="17280485"/>
<dbReference type="RefSeq" id="XP_005787644.1">
    <property type="nucleotide sequence ID" value="XM_005787587.1"/>
</dbReference>
<feature type="transmembrane region" description="Helical" evidence="5">
    <location>
        <begin position="27"/>
        <end position="48"/>
    </location>
</feature>
<dbReference type="AlphaFoldDB" id="A0A0D3KHI0"/>
<evidence type="ECO:0000313" key="7">
    <source>
        <dbReference type="Proteomes" id="UP000013827"/>
    </source>
</evidence>
<dbReference type="InterPro" id="IPR023352">
    <property type="entry name" value="MAPEG-like_dom_sf"/>
</dbReference>
<feature type="transmembrane region" description="Helical" evidence="5">
    <location>
        <begin position="222"/>
        <end position="244"/>
    </location>
</feature>
<evidence type="ECO:0000313" key="6">
    <source>
        <dbReference type="EnsemblProtists" id="EOD35215"/>
    </source>
</evidence>
<feature type="transmembrane region" description="Helical" evidence="5">
    <location>
        <begin position="166"/>
        <end position="194"/>
    </location>
</feature>
<keyword evidence="7" id="KW-1185">Reference proteome</keyword>
<dbReference type="Proteomes" id="UP000013827">
    <property type="component" value="Unassembled WGS sequence"/>
</dbReference>
<dbReference type="PaxDb" id="2903-EOD35215"/>
<dbReference type="GO" id="GO:0016020">
    <property type="term" value="C:membrane"/>
    <property type="evidence" value="ECO:0007669"/>
    <property type="project" value="UniProtKB-SubCell"/>
</dbReference>
<reference evidence="6" key="2">
    <citation type="submission" date="2024-10" db="UniProtKB">
        <authorList>
            <consortium name="EnsemblProtists"/>
        </authorList>
    </citation>
    <scope>IDENTIFICATION</scope>
</reference>
<dbReference type="EnsemblProtists" id="EOD35215">
    <property type="protein sequence ID" value="EOD35215"/>
    <property type="gene ID" value="EMIHUDRAFT_122662"/>
</dbReference>
<accession>A0A0D3KHI0</accession>
<reference evidence="7" key="1">
    <citation type="journal article" date="2013" name="Nature">
        <title>Pan genome of the phytoplankton Emiliania underpins its global distribution.</title>
        <authorList>
            <person name="Read B.A."/>
            <person name="Kegel J."/>
            <person name="Klute M.J."/>
            <person name="Kuo A."/>
            <person name="Lefebvre S.C."/>
            <person name="Maumus F."/>
            <person name="Mayer C."/>
            <person name="Miller J."/>
            <person name="Monier A."/>
            <person name="Salamov A."/>
            <person name="Young J."/>
            <person name="Aguilar M."/>
            <person name="Claverie J.M."/>
            <person name="Frickenhaus S."/>
            <person name="Gonzalez K."/>
            <person name="Herman E.K."/>
            <person name="Lin Y.C."/>
            <person name="Napier J."/>
            <person name="Ogata H."/>
            <person name="Sarno A.F."/>
            <person name="Shmutz J."/>
            <person name="Schroeder D."/>
            <person name="de Vargas C."/>
            <person name="Verret F."/>
            <person name="von Dassow P."/>
            <person name="Valentin K."/>
            <person name="Van de Peer Y."/>
            <person name="Wheeler G."/>
            <person name="Dacks J.B."/>
            <person name="Delwiche C.F."/>
            <person name="Dyhrman S.T."/>
            <person name="Glockner G."/>
            <person name="John U."/>
            <person name="Richards T."/>
            <person name="Worden A.Z."/>
            <person name="Zhang X."/>
            <person name="Grigoriev I.V."/>
            <person name="Allen A.E."/>
            <person name="Bidle K."/>
            <person name="Borodovsky M."/>
            <person name="Bowler C."/>
            <person name="Brownlee C."/>
            <person name="Cock J.M."/>
            <person name="Elias M."/>
            <person name="Gladyshev V.N."/>
            <person name="Groth M."/>
            <person name="Guda C."/>
            <person name="Hadaegh A."/>
            <person name="Iglesias-Rodriguez M.D."/>
            <person name="Jenkins J."/>
            <person name="Jones B.M."/>
            <person name="Lawson T."/>
            <person name="Leese F."/>
            <person name="Lindquist E."/>
            <person name="Lobanov A."/>
            <person name="Lomsadze A."/>
            <person name="Malik S.B."/>
            <person name="Marsh M.E."/>
            <person name="Mackinder L."/>
            <person name="Mock T."/>
            <person name="Mueller-Roeber B."/>
            <person name="Pagarete A."/>
            <person name="Parker M."/>
            <person name="Probert I."/>
            <person name="Quesneville H."/>
            <person name="Raines C."/>
            <person name="Rensing S.A."/>
            <person name="Riano-Pachon D.M."/>
            <person name="Richier S."/>
            <person name="Rokitta S."/>
            <person name="Shiraiwa Y."/>
            <person name="Soanes D.M."/>
            <person name="van der Giezen M."/>
            <person name="Wahlund T.M."/>
            <person name="Williams B."/>
            <person name="Wilson W."/>
            <person name="Wolfe G."/>
            <person name="Wurch L.L."/>
        </authorList>
    </citation>
    <scope>NUCLEOTIDE SEQUENCE</scope>
</reference>
<evidence type="ECO:0000256" key="1">
    <source>
        <dbReference type="ARBA" id="ARBA00004370"/>
    </source>
</evidence>
<name>A0A0D3KHI0_EMIH1</name>
<keyword evidence="4 5" id="KW-0472">Membrane</keyword>
<evidence type="ECO:0000256" key="5">
    <source>
        <dbReference type="SAM" id="Phobius"/>
    </source>
</evidence>
<protein>
    <submittedName>
        <fullName evidence="6">Uncharacterized protein</fullName>
    </submittedName>
</protein>
<proteinExistence type="predicted"/>
<evidence type="ECO:0000256" key="4">
    <source>
        <dbReference type="ARBA" id="ARBA00023136"/>
    </source>
</evidence>
<dbReference type="KEGG" id="ehx:EMIHUDRAFT_122662"/>
<keyword evidence="2 5" id="KW-0812">Transmembrane</keyword>
<dbReference type="Gene3D" id="1.20.120.550">
    <property type="entry name" value="Membrane associated eicosanoid/glutathione metabolism-like domain"/>
    <property type="match status" value="1"/>
</dbReference>
<dbReference type="InterPro" id="IPR001129">
    <property type="entry name" value="Membr-assoc_MAPEG"/>
</dbReference>
<dbReference type="Pfam" id="PF01124">
    <property type="entry name" value="MAPEG"/>
    <property type="match status" value="1"/>
</dbReference>
<keyword evidence="3 5" id="KW-1133">Transmembrane helix</keyword>
<evidence type="ECO:0000256" key="3">
    <source>
        <dbReference type="ARBA" id="ARBA00022989"/>
    </source>
</evidence>
<comment type="subcellular location">
    <subcellularLocation>
        <location evidence="1">Membrane</location>
    </subcellularLocation>
</comment>
<evidence type="ECO:0000256" key="2">
    <source>
        <dbReference type="ARBA" id="ARBA00022692"/>
    </source>
</evidence>
<feature type="transmembrane region" description="Helical" evidence="5">
    <location>
        <begin position="87"/>
        <end position="106"/>
    </location>
</feature>
<sequence>MRGLGVLDTVAAKPVPRRGERSVAHDIMQLGAAIAAGVGVSYGLAVYLRNRGIALAASKPATTERPLATSQVAQFPWGSDSFDTSKLPHLFVAGAAIVAGAIALTPPSGPIASLDMARGPILVTTLWVWGAYNAIGAQLSAKLGGAGEQASKIGERGLANTLEQGAPFLACLWGVAACVDAAIATSCGTIYAAFRMFYPLAYSYYGGFAMPCEAVTQPNYQIIHLFVAALLHFGLTGGSIFATLGTSFKVWCPLIFVGHILMMMFGWFFPVGGPAGALNMAWNGPKE</sequence>
<dbReference type="SUPFAM" id="SSF161084">
    <property type="entry name" value="MAPEG domain-like"/>
    <property type="match status" value="1"/>
</dbReference>